<accession>A0A1H0S4R2</accession>
<dbReference type="EMBL" id="LT629710">
    <property type="protein sequence ID" value="SDP36248.1"/>
    <property type="molecule type" value="Genomic_DNA"/>
</dbReference>
<organism evidence="1 2">
    <name type="scientific">Nakamurella panacisegetis</name>
    <dbReference type="NCBI Taxonomy" id="1090615"/>
    <lineage>
        <taxon>Bacteria</taxon>
        <taxon>Bacillati</taxon>
        <taxon>Actinomycetota</taxon>
        <taxon>Actinomycetes</taxon>
        <taxon>Nakamurellales</taxon>
        <taxon>Nakamurellaceae</taxon>
        <taxon>Nakamurella</taxon>
    </lineage>
</organism>
<gene>
    <name evidence="1" type="ORF">SAMN04515671_3887</name>
</gene>
<evidence type="ECO:0000313" key="1">
    <source>
        <dbReference type="EMBL" id="SDP36248.1"/>
    </source>
</evidence>
<proteinExistence type="predicted"/>
<sequence length="413" mass="44733">MGGAIPVAGLLRDSGPGVLRRFPSATAAGAGSEPGLFMSSTDTVPSLARNAPLNHPAGLAGTIRRQRDLRPGASVEAYVDGTAKWGEVQKLNEAPGSVKYQVANTETGEVSEVAAIRLKPVNDGDELKVGTAVRATPFRQTFDAVVKNVVQGPTRQDYDVMVQWEQGWQVPEAYLEPGVPEADVEEKDSETFRPGEVKKRATAEIEHFRPGGQDESNAGEYIKPQGKIDITSHALGSGIYGVADATHEIKTAAGKLGPYTTEKIRIDNPLVVQNALHGQELQELGKRVNGIAQRYHDTPEGERGEVSEHVAEDSEELLKLMTRVFGRAGFEPPPLADVTKALSIFADRYAAPESKFIDQPMTIFLAELCKFGGVYGDGESGLNSYQKGSVKFVPHDQEMPRKTRDGFVHQFVK</sequence>
<name>A0A1H0S4R2_9ACTN</name>
<protein>
    <submittedName>
        <fullName evidence="1">Uncharacterized protein</fullName>
    </submittedName>
</protein>
<dbReference type="AlphaFoldDB" id="A0A1H0S4R2"/>
<dbReference type="Proteomes" id="UP000198741">
    <property type="component" value="Chromosome I"/>
</dbReference>
<reference evidence="1 2" key="1">
    <citation type="submission" date="2016-10" db="EMBL/GenBank/DDBJ databases">
        <authorList>
            <person name="de Groot N.N."/>
        </authorList>
    </citation>
    <scope>NUCLEOTIDE SEQUENCE [LARGE SCALE GENOMIC DNA]</scope>
    <source>
        <strain evidence="2">P4-7,KCTC 19426,CECT 7604</strain>
    </source>
</reference>
<evidence type="ECO:0000313" key="2">
    <source>
        <dbReference type="Proteomes" id="UP000198741"/>
    </source>
</evidence>
<keyword evidence="2" id="KW-1185">Reference proteome</keyword>